<evidence type="ECO:0000313" key="2">
    <source>
        <dbReference type="Proteomes" id="UP000230796"/>
    </source>
</evidence>
<feature type="non-terminal residue" evidence="1">
    <location>
        <position position="76"/>
    </location>
</feature>
<comment type="caution">
    <text evidence="1">The sequence shown here is derived from an EMBL/GenBank/DDBJ whole genome shotgun (WGS) entry which is preliminary data.</text>
</comment>
<sequence length="76" mass="8763">VKQIERILGKQADYLAIVGFSQTLGILRNLQLPAVDTLRWLRHRQSYAVGEPQRAHNHSTFIKQMTIKYLSDDVSK</sequence>
<gene>
    <name evidence="1" type="ORF">COT87_01740</name>
</gene>
<accession>A0A2H0VIS9</accession>
<organism evidence="1 2">
    <name type="scientific">Candidatus Collierbacteria bacterium CG10_big_fil_rev_8_21_14_0_10_44_9</name>
    <dbReference type="NCBI Taxonomy" id="1974535"/>
    <lineage>
        <taxon>Bacteria</taxon>
        <taxon>Candidatus Collieribacteriota</taxon>
    </lineage>
</organism>
<protein>
    <submittedName>
        <fullName evidence="1">Uncharacterized protein</fullName>
    </submittedName>
</protein>
<proteinExistence type="predicted"/>
<name>A0A2H0VIS9_9BACT</name>
<dbReference type="Proteomes" id="UP000230796">
    <property type="component" value="Unassembled WGS sequence"/>
</dbReference>
<evidence type="ECO:0000313" key="1">
    <source>
        <dbReference type="EMBL" id="PIR99002.1"/>
    </source>
</evidence>
<reference evidence="2" key="1">
    <citation type="submission" date="2017-09" db="EMBL/GenBank/DDBJ databases">
        <title>Depth-based differentiation of microbial function through sediment-hosted aquifers and enrichment of novel symbionts in the deep terrestrial subsurface.</title>
        <authorList>
            <person name="Probst A.J."/>
            <person name="Ladd B."/>
            <person name="Jarett J.K."/>
            <person name="Geller-Mcgrath D.E."/>
            <person name="Sieber C.M.K."/>
            <person name="Emerson J.B."/>
            <person name="Anantharaman K."/>
            <person name="Thomas B.C."/>
            <person name="Malmstrom R."/>
            <person name="Stieglmeier M."/>
            <person name="Klingl A."/>
            <person name="Woyke T."/>
            <person name="Ryan C.M."/>
            <person name="Banfield J.F."/>
        </authorList>
    </citation>
    <scope>NUCLEOTIDE SEQUENCE [LARGE SCALE GENOMIC DNA]</scope>
</reference>
<dbReference type="AlphaFoldDB" id="A0A2H0VIS9"/>
<feature type="non-terminal residue" evidence="1">
    <location>
        <position position="1"/>
    </location>
</feature>
<dbReference type="EMBL" id="PFAF01000034">
    <property type="protein sequence ID" value="PIR99002.1"/>
    <property type="molecule type" value="Genomic_DNA"/>
</dbReference>